<evidence type="ECO:0000313" key="11">
    <source>
        <dbReference type="EMBL" id="HBP29646.1"/>
    </source>
</evidence>
<keyword evidence="5" id="KW-0997">Cell inner membrane</keyword>
<feature type="transmembrane region" description="Helical" evidence="9">
    <location>
        <begin position="109"/>
        <end position="135"/>
    </location>
</feature>
<comment type="similarity">
    <text evidence="2 9">Belongs to the ABC-2 integral membrane protein family.</text>
</comment>
<comment type="subcellular location">
    <subcellularLocation>
        <location evidence="1 9">Cell inner membrane</location>
        <topology evidence="1 9">Multi-pass membrane protein</topology>
    </subcellularLocation>
</comment>
<dbReference type="Proteomes" id="UP000264036">
    <property type="component" value="Unassembled WGS sequence"/>
</dbReference>
<keyword evidence="7 9" id="KW-1133">Transmembrane helix</keyword>
<evidence type="ECO:0000256" key="5">
    <source>
        <dbReference type="ARBA" id="ARBA00022519"/>
    </source>
</evidence>
<evidence type="ECO:0000259" key="10">
    <source>
        <dbReference type="PROSITE" id="PS51012"/>
    </source>
</evidence>
<dbReference type="InterPro" id="IPR000412">
    <property type="entry name" value="ABC_2_transport"/>
</dbReference>
<keyword evidence="3 9" id="KW-0813">Transport</keyword>
<keyword evidence="8 9" id="KW-0472">Membrane</keyword>
<evidence type="ECO:0000256" key="8">
    <source>
        <dbReference type="ARBA" id="ARBA00023136"/>
    </source>
</evidence>
<feature type="transmembrane region" description="Helical" evidence="9">
    <location>
        <begin position="181"/>
        <end position="199"/>
    </location>
</feature>
<evidence type="ECO:0000313" key="12">
    <source>
        <dbReference type="Proteomes" id="UP000264036"/>
    </source>
</evidence>
<evidence type="ECO:0000256" key="3">
    <source>
        <dbReference type="ARBA" id="ARBA00022448"/>
    </source>
</evidence>
<dbReference type="GO" id="GO:0043190">
    <property type="term" value="C:ATP-binding cassette (ABC) transporter complex"/>
    <property type="evidence" value="ECO:0007669"/>
    <property type="project" value="InterPro"/>
</dbReference>
<dbReference type="EMBL" id="DOEK01000027">
    <property type="protein sequence ID" value="HBP29646.1"/>
    <property type="molecule type" value="Genomic_DNA"/>
</dbReference>
<feature type="transmembrane region" description="Helical" evidence="9">
    <location>
        <begin position="147"/>
        <end position="169"/>
    </location>
</feature>
<feature type="transmembrane region" description="Helical" evidence="9">
    <location>
        <begin position="237"/>
        <end position="253"/>
    </location>
</feature>
<dbReference type="PANTHER" id="PTHR30413:SF8">
    <property type="entry name" value="TRANSPORT PERMEASE PROTEIN"/>
    <property type="match status" value="1"/>
</dbReference>
<comment type="caution">
    <text evidence="11">The sequence shown here is derived from an EMBL/GenBank/DDBJ whole genome shotgun (WGS) entry which is preliminary data.</text>
</comment>
<gene>
    <name evidence="11" type="ORF">DD666_09550</name>
</gene>
<accession>A0A356LF88</accession>
<evidence type="ECO:0000256" key="7">
    <source>
        <dbReference type="ARBA" id="ARBA00022989"/>
    </source>
</evidence>
<sequence>MTFKQRSSWKITRAVIFALILREMRSKFGGRRFGFFWIFFEPVAHIALIMTILHFRGRTIIEGIEFPVYLLSGMVPFFMMRGIMFKGMEAVNANMALFSYKQIKPIDTIVARAIIELVLSACIYVILLLGLGFWFDNPIAIERPLRWIGVLFIGFMLAFSVAVNFCLLIDAFPDIKTFIRLLSFPLYLLSGVIFPLFLLPQEVVSWLLWNPLVHIIDELRYSVFEHYPVHTGVNLEYPIRVTVVLLLVGLALYRQRRLKLVSR</sequence>
<protein>
    <recommendedName>
        <fullName evidence="9">Transport permease protein</fullName>
    </recommendedName>
</protein>
<dbReference type="GO" id="GO:0015920">
    <property type="term" value="P:lipopolysaccharide transport"/>
    <property type="evidence" value="ECO:0007669"/>
    <property type="project" value="TreeGrafter"/>
</dbReference>
<dbReference type="PANTHER" id="PTHR30413">
    <property type="entry name" value="INNER MEMBRANE TRANSPORT PERMEASE"/>
    <property type="match status" value="1"/>
</dbReference>
<dbReference type="InterPro" id="IPR013525">
    <property type="entry name" value="ABC2_TM"/>
</dbReference>
<evidence type="ECO:0000256" key="1">
    <source>
        <dbReference type="ARBA" id="ARBA00004429"/>
    </source>
</evidence>
<evidence type="ECO:0000256" key="2">
    <source>
        <dbReference type="ARBA" id="ARBA00007783"/>
    </source>
</evidence>
<dbReference type="PRINTS" id="PR00164">
    <property type="entry name" value="ABC2TRNSPORT"/>
</dbReference>
<evidence type="ECO:0000256" key="9">
    <source>
        <dbReference type="RuleBase" id="RU361157"/>
    </source>
</evidence>
<feature type="transmembrane region" description="Helical" evidence="9">
    <location>
        <begin position="34"/>
        <end position="55"/>
    </location>
</feature>
<dbReference type="PROSITE" id="PS51012">
    <property type="entry name" value="ABC_TM2"/>
    <property type="match status" value="1"/>
</dbReference>
<keyword evidence="6 9" id="KW-0812">Transmembrane</keyword>
<reference evidence="11 12" key="1">
    <citation type="journal article" date="2018" name="Nat. Biotechnol.">
        <title>A standardized bacterial taxonomy based on genome phylogeny substantially revises the tree of life.</title>
        <authorList>
            <person name="Parks D.H."/>
            <person name="Chuvochina M."/>
            <person name="Waite D.W."/>
            <person name="Rinke C."/>
            <person name="Skarshewski A."/>
            <person name="Chaumeil P.A."/>
            <person name="Hugenholtz P."/>
        </authorList>
    </citation>
    <scope>NUCLEOTIDE SEQUENCE [LARGE SCALE GENOMIC DNA]</scope>
    <source>
        <strain evidence="11">UBA10707</strain>
    </source>
</reference>
<organism evidence="11 12">
    <name type="scientific">Advenella kashmirensis</name>
    <dbReference type="NCBI Taxonomy" id="310575"/>
    <lineage>
        <taxon>Bacteria</taxon>
        <taxon>Pseudomonadati</taxon>
        <taxon>Pseudomonadota</taxon>
        <taxon>Betaproteobacteria</taxon>
        <taxon>Burkholderiales</taxon>
        <taxon>Alcaligenaceae</taxon>
    </lineage>
</organism>
<feature type="domain" description="ABC transmembrane type-2" evidence="10">
    <location>
        <begin position="33"/>
        <end position="256"/>
    </location>
</feature>
<name>A0A356LF88_9BURK</name>
<evidence type="ECO:0000256" key="6">
    <source>
        <dbReference type="ARBA" id="ARBA00022692"/>
    </source>
</evidence>
<dbReference type="Pfam" id="PF01061">
    <property type="entry name" value="ABC2_membrane"/>
    <property type="match status" value="1"/>
</dbReference>
<proteinExistence type="inferred from homology"/>
<keyword evidence="4 9" id="KW-1003">Cell membrane</keyword>
<dbReference type="GO" id="GO:0140359">
    <property type="term" value="F:ABC-type transporter activity"/>
    <property type="evidence" value="ECO:0007669"/>
    <property type="project" value="InterPro"/>
</dbReference>
<dbReference type="InterPro" id="IPR047817">
    <property type="entry name" value="ABC2_TM_bact-type"/>
</dbReference>
<dbReference type="AlphaFoldDB" id="A0A356LF88"/>
<evidence type="ECO:0000256" key="4">
    <source>
        <dbReference type="ARBA" id="ARBA00022475"/>
    </source>
</evidence>
<feature type="transmembrane region" description="Helical" evidence="9">
    <location>
        <begin position="67"/>
        <end position="88"/>
    </location>
</feature>